<dbReference type="KEGG" id="cmp:Cha6605_6024"/>
<geneLocation type="plasmid" evidence="3 4">
    <name>pCHA6605.01</name>
</geneLocation>
<protein>
    <recommendedName>
        <fullName evidence="2">Cyanobacterial TRADD-N associated 2 transmembrane domain-containing protein</fullName>
    </recommendedName>
</protein>
<organism evidence="3 4">
    <name type="scientific">Chamaesiphon minutus (strain ATCC 27169 / PCC 6605)</name>
    <dbReference type="NCBI Taxonomy" id="1173020"/>
    <lineage>
        <taxon>Bacteria</taxon>
        <taxon>Bacillati</taxon>
        <taxon>Cyanobacteriota</taxon>
        <taxon>Cyanophyceae</taxon>
        <taxon>Gomontiellales</taxon>
        <taxon>Chamaesiphonaceae</taxon>
        <taxon>Chamaesiphon</taxon>
    </lineage>
</organism>
<feature type="domain" description="Cyanobacterial TRADD-N associated 2 transmembrane" evidence="2">
    <location>
        <begin position="37"/>
        <end position="99"/>
    </location>
</feature>
<evidence type="ECO:0000313" key="4">
    <source>
        <dbReference type="Proteomes" id="UP000010366"/>
    </source>
</evidence>
<sequence>MLSLKNLSILLNNPSANTFRHDREIDREIERAIWIDRVNQARISSYCALVVTGISSVGDFIGIILVLKGQITIGVLTSLCGFLANNRFEKIATAANHRLDRMMRYD</sequence>
<dbReference type="AlphaFoldDB" id="K9UQZ6"/>
<keyword evidence="1" id="KW-1133">Transmembrane helix</keyword>
<dbReference type="RefSeq" id="WP_015328754.1">
    <property type="nucleotide sequence ID" value="NC_020053.1"/>
</dbReference>
<evidence type="ECO:0000256" key="1">
    <source>
        <dbReference type="SAM" id="Phobius"/>
    </source>
</evidence>
<accession>K9UQZ6</accession>
<feature type="transmembrane region" description="Helical" evidence="1">
    <location>
        <begin position="43"/>
        <end position="67"/>
    </location>
</feature>
<dbReference type="InterPro" id="IPR048567">
    <property type="entry name" value="CyanoTRADDas_TM"/>
</dbReference>
<gene>
    <name evidence="3" type="ORF">Cha6605_6024</name>
</gene>
<evidence type="ECO:0000259" key="2">
    <source>
        <dbReference type="Pfam" id="PF20712"/>
    </source>
</evidence>
<keyword evidence="1" id="KW-0812">Transmembrane</keyword>
<evidence type="ECO:0000313" key="3">
    <source>
        <dbReference type="EMBL" id="AFY96866.1"/>
    </source>
</evidence>
<proteinExistence type="predicted"/>
<dbReference type="EMBL" id="CP003601">
    <property type="protein sequence ID" value="AFY96866.1"/>
    <property type="molecule type" value="Genomic_DNA"/>
</dbReference>
<reference evidence="3 4" key="1">
    <citation type="submission" date="2012-05" db="EMBL/GenBank/DDBJ databases">
        <title>Noncontiguous Finished plasmid 1 of genome of Chamaesiphon sp. PCC 6605.</title>
        <authorList>
            <consortium name="US DOE Joint Genome Institute"/>
            <person name="Gugger M."/>
            <person name="Coursin T."/>
            <person name="Rippka R."/>
            <person name="Tandeau De Marsac N."/>
            <person name="Huntemann M."/>
            <person name="Wei C.-L."/>
            <person name="Han J."/>
            <person name="Detter J.C."/>
            <person name="Han C."/>
            <person name="Tapia R."/>
            <person name="Chen A."/>
            <person name="Kyrpides N."/>
            <person name="Mavromatis K."/>
            <person name="Markowitz V."/>
            <person name="Szeto E."/>
            <person name="Ivanova N."/>
            <person name="Pagani I."/>
            <person name="Pati A."/>
            <person name="Goodwin L."/>
            <person name="Nordberg H.P."/>
            <person name="Cantor M.N."/>
            <person name="Hua S.X."/>
            <person name="Woyke T."/>
            <person name="Kerfeld C.A."/>
        </authorList>
    </citation>
    <scope>NUCLEOTIDE SEQUENCE [LARGE SCALE GENOMIC DNA]</scope>
    <source>
        <strain evidence="4">ATCC 27169 / PCC 6605</strain>
        <plasmid evidence="4">Plasmid pCHA6605.01</plasmid>
    </source>
</reference>
<keyword evidence="3" id="KW-0614">Plasmid</keyword>
<dbReference type="Proteomes" id="UP000010366">
    <property type="component" value="Plasmid pCHA6605.01"/>
</dbReference>
<name>K9UQZ6_CHAP6</name>
<dbReference type="HOGENOM" id="CLU_2380976_0_0_3"/>
<keyword evidence="4" id="KW-1185">Reference proteome</keyword>
<keyword evidence="1" id="KW-0472">Membrane</keyword>
<dbReference type="Pfam" id="PF20712">
    <property type="entry name" value="CyanoTRADDas_TM"/>
    <property type="match status" value="1"/>
</dbReference>